<dbReference type="PANTHER" id="PTHR12521:SF0">
    <property type="entry name" value="ADP-RIBOSE GLYCOHYDROLASE OARD1"/>
    <property type="match status" value="1"/>
</dbReference>
<keyword evidence="2" id="KW-1185">Reference proteome</keyword>
<dbReference type="EMBL" id="JANEYG010000083">
    <property type="protein sequence ID" value="KAJ8913976.1"/>
    <property type="molecule type" value="Genomic_DNA"/>
</dbReference>
<dbReference type="AlphaFoldDB" id="A0AAV8VJK0"/>
<proteinExistence type="predicted"/>
<dbReference type="InterPro" id="IPR050892">
    <property type="entry name" value="ADP-ribose_metab_enzymes"/>
</dbReference>
<dbReference type="InterPro" id="IPR043472">
    <property type="entry name" value="Macro_dom-like"/>
</dbReference>
<name>A0AAV8VJK0_9CUCU</name>
<evidence type="ECO:0000313" key="1">
    <source>
        <dbReference type="EMBL" id="KAJ8913976.1"/>
    </source>
</evidence>
<dbReference type="Gene3D" id="3.40.220.10">
    <property type="entry name" value="Leucine Aminopeptidase, subunit E, domain 1"/>
    <property type="match status" value="1"/>
</dbReference>
<sequence length="233" mass="26923">MFKKREQRCRSTSGINSHYKFFRNDTSITESNKWTTRNKRNISYANKSCKRYFSTSYDDVCTFQQDTNESNNSQCPQVTLSSVFKNDIESSLVLSDPNVNTNFVFHEEICDIFSLPEDYSLAHCVAADMQMSPGIAVQFRNKFRCVEALLEQRQCPGGLAILQFETRFIYYLVTKNKSVDKPTYDSLWCSLIKLRKHIKDKNVKKLAIPILGCVCHLSNETVNSKDKSHSFDK</sequence>
<dbReference type="Proteomes" id="UP001159042">
    <property type="component" value="Unassembled WGS sequence"/>
</dbReference>
<dbReference type="PANTHER" id="PTHR12521">
    <property type="entry name" value="PROTEIN C6ORF130"/>
    <property type="match status" value="1"/>
</dbReference>
<comment type="caution">
    <text evidence="1">The sequence shown here is derived from an EMBL/GenBank/DDBJ whole genome shotgun (WGS) entry which is preliminary data.</text>
</comment>
<protein>
    <submittedName>
        <fullName evidence="1">Uncharacterized protein</fullName>
    </submittedName>
</protein>
<organism evidence="1 2">
    <name type="scientific">Exocentrus adspersus</name>
    <dbReference type="NCBI Taxonomy" id="1586481"/>
    <lineage>
        <taxon>Eukaryota</taxon>
        <taxon>Metazoa</taxon>
        <taxon>Ecdysozoa</taxon>
        <taxon>Arthropoda</taxon>
        <taxon>Hexapoda</taxon>
        <taxon>Insecta</taxon>
        <taxon>Pterygota</taxon>
        <taxon>Neoptera</taxon>
        <taxon>Endopterygota</taxon>
        <taxon>Coleoptera</taxon>
        <taxon>Polyphaga</taxon>
        <taxon>Cucujiformia</taxon>
        <taxon>Chrysomeloidea</taxon>
        <taxon>Cerambycidae</taxon>
        <taxon>Lamiinae</taxon>
        <taxon>Acanthocinini</taxon>
        <taxon>Exocentrus</taxon>
    </lineage>
</organism>
<dbReference type="CDD" id="cd02901">
    <property type="entry name" value="Macro_Poa1p-like"/>
    <property type="match status" value="1"/>
</dbReference>
<dbReference type="SUPFAM" id="SSF52949">
    <property type="entry name" value="Macro domain-like"/>
    <property type="match status" value="1"/>
</dbReference>
<reference evidence="1 2" key="1">
    <citation type="journal article" date="2023" name="Insect Mol. Biol.">
        <title>Genome sequencing provides insights into the evolution of gene families encoding plant cell wall-degrading enzymes in longhorned beetles.</title>
        <authorList>
            <person name="Shin N.R."/>
            <person name="Okamura Y."/>
            <person name="Kirsch R."/>
            <person name="Pauchet Y."/>
        </authorList>
    </citation>
    <scope>NUCLEOTIDE SEQUENCE [LARGE SCALE GENOMIC DNA]</scope>
    <source>
        <strain evidence="1">EAD_L_NR</strain>
    </source>
</reference>
<gene>
    <name evidence="1" type="ORF">NQ315_008968</name>
</gene>
<dbReference type="GO" id="GO:0140291">
    <property type="term" value="P:peptidyl-glutamate ADP-deribosylation"/>
    <property type="evidence" value="ECO:0007669"/>
    <property type="project" value="TreeGrafter"/>
</dbReference>
<accession>A0AAV8VJK0</accession>
<evidence type="ECO:0000313" key="2">
    <source>
        <dbReference type="Proteomes" id="UP001159042"/>
    </source>
</evidence>